<dbReference type="PANTHER" id="PTHR43594">
    <property type="entry name" value="QUERCETIN 2,3-DIOXYGENASE"/>
    <property type="match status" value="1"/>
</dbReference>
<evidence type="ECO:0000313" key="6">
    <source>
        <dbReference type="EMBL" id="SDL89814.1"/>
    </source>
</evidence>
<dbReference type="InterPro" id="IPR053186">
    <property type="entry name" value="QDO-related"/>
</dbReference>
<name>A0A1G9NTW2_9SPHI</name>
<evidence type="ECO:0000259" key="4">
    <source>
        <dbReference type="Pfam" id="PF02678"/>
    </source>
</evidence>
<dbReference type="CDD" id="cd02247">
    <property type="entry name" value="cupin_pirin_C"/>
    <property type="match status" value="1"/>
</dbReference>
<dbReference type="AlphaFoldDB" id="A0A1G9NTW2"/>
<dbReference type="InterPro" id="IPR008778">
    <property type="entry name" value="Pirin_C_dom"/>
</dbReference>
<evidence type="ECO:0000256" key="2">
    <source>
        <dbReference type="PIRSR" id="PIRSR006232-1"/>
    </source>
</evidence>
<dbReference type="InterPro" id="IPR011051">
    <property type="entry name" value="RmlC_Cupin_sf"/>
</dbReference>
<dbReference type="PIRSF" id="PIRSF006232">
    <property type="entry name" value="Pirin"/>
    <property type="match status" value="1"/>
</dbReference>
<dbReference type="Pfam" id="PF05726">
    <property type="entry name" value="Pirin_C"/>
    <property type="match status" value="1"/>
</dbReference>
<dbReference type="CDD" id="cd02909">
    <property type="entry name" value="cupin_pirin_N"/>
    <property type="match status" value="1"/>
</dbReference>
<accession>A0A1G9NTW2</accession>
<feature type="binding site" evidence="2">
    <location>
        <position position="109"/>
    </location>
    <ligand>
        <name>Fe cation</name>
        <dbReference type="ChEBI" id="CHEBI:24875"/>
    </ligand>
</feature>
<feature type="binding site" evidence="2">
    <location>
        <position position="65"/>
    </location>
    <ligand>
        <name>Fe cation</name>
        <dbReference type="ChEBI" id="CHEBI:24875"/>
    </ligand>
</feature>
<organism evidence="6 7">
    <name type="scientific">Pedobacter steynii</name>
    <dbReference type="NCBI Taxonomy" id="430522"/>
    <lineage>
        <taxon>Bacteria</taxon>
        <taxon>Pseudomonadati</taxon>
        <taxon>Bacteroidota</taxon>
        <taxon>Sphingobacteriia</taxon>
        <taxon>Sphingobacteriales</taxon>
        <taxon>Sphingobacteriaceae</taxon>
        <taxon>Pedobacter</taxon>
    </lineage>
</organism>
<dbReference type="Gene3D" id="2.60.120.10">
    <property type="entry name" value="Jelly Rolls"/>
    <property type="match status" value="2"/>
</dbReference>
<comment type="cofactor">
    <cofactor evidence="2">
        <name>Fe cation</name>
        <dbReference type="ChEBI" id="CHEBI:24875"/>
    </cofactor>
    <text evidence="2">Binds 1 Fe cation per subunit.</text>
</comment>
<feature type="binding site" evidence="2">
    <location>
        <position position="63"/>
    </location>
    <ligand>
        <name>Fe cation</name>
        <dbReference type="ChEBI" id="CHEBI:24875"/>
    </ligand>
</feature>
<comment type="similarity">
    <text evidence="1 3">Belongs to the pirin family.</text>
</comment>
<evidence type="ECO:0000256" key="3">
    <source>
        <dbReference type="RuleBase" id="RU003457"/>
    </source>
</evidence>
<evidence type="ECO:0000313" key="7">
    <source>
        <dbReference type="Proteomes" id="UP000183200"/>
    </source>
</evidence>
<dbReference type="OrthoDB" id="321327at2"/>
<evidence type="ECO:0000256" key="1">
    <source>
        <dbReference type="ARBA" id="ARBA00008416"/>
    </source>
</evidence>
<feature type="domain" description="Pirin N-terminal" evidence="4">
    <location>
        <begin position="31"/>
        <end position="128"/>
    </location>
</feature>
<dbReference type="RefSeq" id="WP_074605309.1">
    <property type="nucleotide sequence ID" value="NZ_FNGY01000002.1"/>
</dbReference>
<keyword evidence="2" id="KW-0479">Metal-binding</keyword>
<keyword evidence="7" id="KW-1185">Reference proteome</keyword>
<evidence type="ECO:0000259" key="5">
    <source>
        <dbReference type="Pfam" id="PF05726"/>
    </source>
</evidence>
<reference evidence="7" key="1">
    <citation type="submission" date="2016-10" db="EMBL/GenBank/DDBJ databases">
        <authorList>
            <person name="Varghese N."/>
            <person name="Submissions S."/>
        </authorList>
    </citation>
    <scope>NUCLEOTIDE SEQUENCE [LARGE SCALE GENOMIC DNA]</scope>
    <source>
        <strain evidence="7">DSM 19110</strain>
    </source>
</reference>
<dbReference type="InterPro" id="IPR003829">
    <property type="entry name" value="Pirin_N_dom"/>
</dbReference>
<dbReference type="InterPro" id="IPR012093">
    <property type="entry name" value="Pirin"/>
</dbReference>
<evidence type="ECO:0008006" key="8">
    <source>
        <dbReference type="Google" id="ProtNLM"/>
    </source>
</evidence>
<dbReference type="GO" id="GO:0046872">
    <property type="term" value="F:metal ion binding"/>
    <property type="evidence" value="ECO:0007669"/>
    <property type="project" value="UniProtKB-KW"/>
</dbReference>
<proteinExistence type="inferred from homology"/>
<dbReference type="InterPro" id="IPR014710">
    <property type="entry name" value="RmlC-like_jellyroll"/>
</dbReference>
<dbReference type="PANTHER" id="PTHR43594:SF1">
    <property type="entry name" value="QUERCETIN 2,3-DIOXYGENASE PA2418-RELATED"/>
    <property type="match status" value="1"/>
</dbReference>
<dbReference type="EMBL" id="FNGY01000002">
    <property type="protein sequence ID" value="SDL89814.1"/>
    <property type="molecule type" value="Genomic_DNA"/>
</dbReference>
<dbReference type="SUPFAM" id="SSF51182">
    <property type="entry name" value="RmlC-like cupins"/>
    <property type="match status" value="1"/>
</dbReference>
<dbReference type="Proteomes" id="UP000183200">
    <property type="component" value="Unassembled WGS sequence"/>
</dbReference>
<protein>
    <recommendedName>
        <fullName evidence="8">Short-chain dehydrogenase</fullName>
    </recommendedName>
</protein>
<feature type="binding site" evidence="2">
    <location>
        <position position="107"/>
    </location>
    <ligand>
        <name>Fe cation</name>
        <dbReference type="ChEBI" id="CHEBI:24875"/>
    </ligand>
</feature>
<dbReference type="Pfam" id="PF02678">
    <property type="entry name" value="Pirin"/>
    <property type="match status" value="1"/>
</dbReference>
<keyword evidence="2" id="KW-0408">Iron</keyword>
<sequence length="290" mass="32052">MKKKIAGVYSSNYNHAVGDGFKVINIFPNGNDLGDKMSPFYMIDYQPETYYEPSDKKRGVNVHPHRGIEPVTIVYQGAVAHADSAGHSGIVGPGDVQWMTAGKGILHKEYFENEFSRKGGNLQMIQVWTILPKASKFVEPNYQTLLKNEIKKVTLENGEVRVIAGSYQGTESPVHTYSPMNLFDVTLNQDGGMKIDCPAEDNMGIFILEGQLKLNDTEAGKEQFVLFENEGDVVEILATADAKFLVLNGKPLNEPAVHKGPFVMNTIEEIEQAYADVAAGKFGYLEAEEI</sequence>
<feature type="domain" description="Pirin C-terminal" evidence="5">
    <location>
        <begin position="183"/>
        <end position="283"/>
    </location>
</feature>
<gene>
    <name evidence="6" type="ORF">SAMN05421820_102438</name>
</gene>